<feature type="transmembrane region" description="Helical" evidence="8">
    <location>
        <begin position="428"/>
        <end position="447"/>
    </location>
</feature>
<feature type="transmembrane region" description="Helical" evidence="8">
    <location>
        <begin position="184"/>
        <end position="204"/>
    </location>
</feature>
<evidence type="ECO:0000256" key="8">
    <source>
        <dbReference type="SAM" id="Phobius"/>
    </source>
</evidence>
<proteinExistence type="inferred from homology"/>
<dbReference type="eggNOG" id="KOG1287">
    <property type="taxonomic scope" value="Eukaryota"/>
</dbReference>
<dbReference type="Pfam" id="PF13520">
    <property type="entry name" value="AA_permease_2"/>
    <property type="match status" value="1"/>
</dbReference>
<feature type="transmembrane region" description="Helical" evidence="8">
    <location>
        <begin position="311"/>
        <end position="329"/>
    </location>
</feature>
<keyword evidence="4 8" id="KW-0812">Transmembrane</keyword>
<accession>K3WXF3</accession>
<evidence type="ECO:0000256" key="1">
    <source>
        <dbReference type="ARBA" id="ARBA00004651"/>
    </source>
</evidence>
<dbReference type="GO" id="GO:0005886">
    <property type="term" value="C:plasma membrane"/>
    <property type="evidence" value="ECO:0007669"/>
    <property type="project" value="UniProtKB-SubCell"/>
</dbReference>
<evidence type="ECO:0000256" key="5">
    <source>
        <dbReference type="ARBA" id="ARBA00022989"/>
    </source>
</evidence>
<dbReference type="EnsemblProtists" id="PYU1_T009651">
    <property type="protein sequence ID" value="PYU1_T009651"/>
    <property type="gene ID" value="PYU1_G009633"/>
</dbReference>
<keyword evidence="2" id="KW-0813">Transport</keyword>
<dbReference type="PANTHER" id="PTHR45826:SF2">
    <property type="entry name" value="AMINO ACID TRANSPORTER"/>
    <property type="match status" value="1"/>
</dbReference>
<sequence length="493" mass="54797">MMHMTAYESVLASQQWTQHRARLQESRHNALQIPTHRVLTAFGLMVMCYFTTCGGPVGTEPLISSGGPLRGIIAQIIYPVFFNFPILLAITELATAYPNDGGYSVWVLNAFGPFWGFQAGFWSWVASIMDRIVYVQFMYEKILTALGYDSETLFSYGAAYVIKASVVVLLSIPALFGAQNLVRVLIGLLVLVLAPFSIMSIWGFSKTESAAAFGEVRPDSNIGDDWLFDWSGYADLFWLYDGFYLAAVFGGEVARPAATYPQGIKFGFLLTWFSYFLPMIAAVGAASTLHWSQFEEDSYPDIARAFGGTTLYAIVMVGLVAGVVGMYMAELFCQAYQMRGMAENGLLPSLFMERDHTFGTPRKSIYFTTCIVLLGLFVVDEVYDCYEVRNALSGLVELFIIVAALWLRHTQPFVYRSIKVPGGLAGMVALLILPAIMLCYHIIYRLVDSSCTAVLVGILLAGFLYSGATWMWHQRQQKKQLPDALDSVFVYAS</sequence>
<organism evidence="9 10">
    <name type="scientific">Globisporangium ultimum (strain ATCC 200006 / CBS 805.95 / DAOM BR144)</name>
    <name type="common">Pythium ultimum</name>
    <dbReference type="NCBI Taxonomy" id="431595"/>
    <lineage>
        <taxon>Eukaryota</taxon>
        <taxon>Sar</taxon>
        <taxon>Stramenopiles</taxon>
        <taxon>Oomycota</taxon>
        <taxon>Peronosporomycetes</taxon>
        <taxon>Pythiales</taxon>
        <taxon>Pythiaceae</taxon>
        <taxon>Globisporangium</taxon>
    </lineage>
</organism>
<evidence type="ECO:0000256" key="2">
    <source>
        <dbReference type="ARBA" id="ARBA00022448"/>
    </source>
</evidence>
<keyword evidence="3" id="KW-1003">Cell membrane</keyword>
<feature type="transmembrane region" description="Helical" evidence="8">
    <location>
        <begin position="453"/>
        <end position="472"/>
    </location>
</feature>
<evidence type="ECO:0000256" key="4">
    <source>
        <dbReference type="ARBA" id="ARBA00022692"/>
    </source>
</evidence>
<feature type="transmembrane region" description="Helical" evidence="8">
    <location>
        <begin position="103"/>
        <end position="125"/>
    </location>
</feature>
<protein>
    <recommendedName>
        <fullName evidence="11">Amino acid permease/ SLC12A domain-containing protein</fullName>
    </recommendedName>
</protein>
<feature type="transmembrane region" description="Helical" evidence="8">
    <location>
        <begin position="389"/>
        <end position="407"/>
    </location>
</feature>
<keyword evidence="6 8" id="KW-0472">Membrane</keyword>
<evidence type="ECO:0000256" key="3">
    <source>
        <dbReference type="ARBA" id="ARBA00022475"/>
    </source>
</evidence>
<dbReference type="STRING" id="431595.K3WXF3"/>
<evidence type="ECO:0000313" key="10">
    <source>
        <dbReference type="Proteomes" id="UP000019132"/>
    </source>
</evidence>
<feature type="transmembrane region" description="Helical" evidence="8">
    <location>
        <begin position="153"/>
        <end position="172"/>
    </location>
</feature>
<dbReference type="InterPro" id="IPR044566">
    <property type="entry name" value="RMV1-like"/>
</dbReference>
<name>K3WXF3_GLOUD</name>
<dbReference type="GO" id="GO:0015203">
    <property type="term" value="F:polyamine transmembrane transporter activity"/>
    <property type="evidence" value="ECO:0007669"/>
    <property type="project" value="UniProtKB-ARBA"/>
</dbReference>
<dbReference type="HOGENOM" id="CLU_007946_17_2_1"/>
<comment type="subcellular location">
    <subcellularLocation>
        <location evidence="1">Cell membrane</location>
        <topology evidence="1">Multi-pass membrane protein</topology>
    </subcellularLocation>
</comment>
<evidence type="ECO:0000313" key="9">
    <source>
        <dbReference type="EnsemblProtists" id="PYU1_T009651"/>
    </source>
</evidence>
<reference evidence="10" key="1">
    <citation type="journal article" date="2010" name="Genome Biol.">
        <title>Genome sequence of the necrotrophic plant pathogen Pythium ultimum reveals original pathogenicity mechanisms and effector repertoire.</title>
        <authorList>
            <person name="Levesque C.A."/>
            <person name="Brouwer H."/>
            <person name="Cano L."/>
            <person name="Hamilton J.P."/>
            <person name="Holt C."/>
            <person name="Huitema E."/>
            <person name="Raffaele S."/>
            <person name="Robideau G.P."/>
            <person name="Thines M."/>
            <person name="Win J."/>
            <person name="Zerillo M.M."/>
            <person name="Beakes G.W."/>
            <person name="Boore J.L."/>
            <person name="Busam D."/>
            <person name="Dumas B."/>
            <person name="Ferriera S."/>
            <person name="Fuerstenberg S.I."/>
            <person name="Gachon C.M."/>
            <person name="Gaulin E."/>
            <person name="Govers F."/>
            <person name="Grenville-Briggs L."/>
            <person name="Horner N."/>
            <person name="Hostetler J."/>
            <person name="Jiang R.H."/>
            <person name="Johnson J."/>
            <person name="Krajaejun T."/>
            <person name="Lin H."/>
            <person name="Meijer H.J."/>
            <person name="Moore B."/>
            <person name="Morris P."/>
            <person name="Phuntmart V."/>
            <person name="Puiu D."/>
            <person name="Shetty J."/>
            <person name="Stajich J.E."/>
            <person name="Tripathy S."/>
            <person name="Wawra S."/>
            <person name="van West P."/>
            <person name="Whitty B.R."/>
            <person name="Coutinho P.M."/>
            <person name="Henrissat B."/>
            <person name="Martin F."/>
            <person name="Thomas P.D."/>
            <person name="Tyler B.M."/>
            <person name="De Vries R.P."/>
            <person name="Kamoun S."/>
            <person name="Yandell M."/>
            <person name="Tisserat N."/>
            <person name="Buell C.R."/>
        </authorList>
    </citation>
    <scope>NUCLEOTIDE SEQUENCE</scope>
    <source>
        <strain evidence="10">DAOM:BR144</strain>
    </source>
</reference>
<keyword evidence="10" id="KW-1185">Reference proteome</keyword>
<keyword evidence="5 8" id="KW-1133">Transmembrane helix</keyword>
<dbReference type="EMBL" id="GL376615">
    <property type="status" value="NOT_ANNOTATED_CDS"/>
    <property type="molecule type" value="Genomic_DNA"/>
</dbReference>
<dbReference type="VEuPathDB" id="FungiDB:PYU1_G009633"/>
<reference evidence="9" key="3">
    <citation type="submission" date="2015-02" db="UniProtKB">
        <authorList>
            <consortium name="EnsemblProtists"/>
        </authorList>
    </citation>
    <scope>IDENTIFICATION</scope>
    <source>
        <strain evidence="9">DAOM BR144</strain>
    </source>
</reference>
<feature type="transmembrane region" description="Helical" evidence="8">
    <location>
        <begin position="38"/>
        <end position="57"/>
    </location>
</feature>
<evidence type="ECO:0008006" key="11">
    <source>
        <dbReference type="Google" id="ProtNLM"/>
    </source>
</evidence>
<dbReference type="Gene3D" id="1.20.1740.10">
    <property type="entry name" value="Amino acid/polyamine transporter I"/>
    <property type="match status" value="1"/>
</dbReference>
<evidence type="ECO:0000256" key="6">
    <source>
        <dbReference type="ARBA" id="ARBA00023136"/>
    </source>
</evidence>
<evidence type="ECO:0000256" key="7">
    <source>
        <dbReference type="ARBA" id="ARBA00024041"/>
    </source>
</evidence>
<dbReference type="Proteomes" id="UP000019132">
    <property type="component" value="Unassembled WGS sequence"/>
</dbReference>
<feature type="transmembrane region" description="Helical" evidence="8">
    <location>
        <begin position="266"/>
        <end position="291"/>
    </location>
</feature>
<dbReference type="PIRSF" id="PIRSF006060">
    <property type="entry name" value="AA_transporter"/>
    <property type="match status" value="1"/>
</dbReference>
<dbReference type="InterPro" id="IPR002293">
    <property type="entry name" value="AA/rel_permease1"/>
</dbReference>
<reference evidence="10" key="2">
    <citation type="submission" date="2010-04" db="EMBL/GenBank/DDBJ databases">
        <authorList>
            <person name="Buell R."/>
            <person name="Hamilton J."/>
            <person name="Hostetler J."/>
        </authorList>
    </citation>
    <scope>NUCLEOTIDE SEQUENCE [LARGE SCALE GENOMIC DNA]</scope>
    <source>
        <strain evidence="10">DAOM:BR144</strain>
    </source>
</reference>
<feature type="transmembrane region" description="Helical" evidence="8">
    <location>
        <begin position="236"/>
        <end position="254"/>
    </location>
</feature>
<comment type="similarity">
    <text evidence="7">Belongs to the amino acid-polyamine-organocation (APC) superfamily. Polyamine:cation symporter (PHS) (TC 2.A.3.12) family.</text>
</comment>
<dbReference type="AlphaFoldDB" id="K3WXF3"/>
<feature type="transmembrane region" description="Helical" evidence="8">
    <location>
        <begin position="69"/>
        <end position="91"/>
    </location>
</feature>
<dbReference type="InParanoid" id="K3WXF3"/>
<dbReference type="PANTHER" id="PTHR45826">
    <property type="entry name" value="POLYAMINE TRANSPORTER PUT1"/>
    <property type="match status" value="1"/>
</dbReference>